<comment type="similarity">
    <text evidence="1">Belongs to the MreC family.</text>
</comment>
<dbReference type="GO" id="GO:0005886">
    <property type="term" value="C:plasma membrane"/>
    <property type="evidence" value="ECO:0007669"/>
    <property type="project" value="TreeGrafter"/>
</dbReference>
<dbReference type="InterPro" id="IPR042175">
    <property type="entry name" value="Cell/Rod_MreC_2"/>
</dbReference>
<protein>
    <recommendedName>
        <fullName evidence="2">Cell shape-determining protein MreC</fullName>
    </recommendedName>
    <alternativeName>
        <fullName evidence="4">Cell shape protein MreC</fullName>
    </alternativeName>
</protein>
<dbReference type="Gene3D" id="2.40.10.350">
    <property type="entry name" value="Rod shape-determining protein MreC, domain 2"/>
    <property type="match status" value="1"/>
</dbReference>
<accession>E7C6P2</accession>
<dbReference type="Pfam" id="PF04085">
    <property type="entry name" value="MreC"/>
    <property type="match status" value="1"/>
</dbReference>
<evidence type="ECO:0000256" key="2">
    <source>
        <dbReference type="ARBA" id="ARBA00013855"/>
    </source>
</evidence>
<evidence type="ECO:0000256" key="4">
    <source>
        <dbReference type="ARBA" id="ARBA00032089"/>
    </source>
</evidence>
<dbReference type="InterPro" id="IPR055342">
    <property type="entry name" value="MreC_beta-barrel_core"/>
</dbReference>
<evidence type="ECO:0000256" key="1">
    <source>
        <dbReference type="ARBA" id="ARBA00009369"/>
    </source>
</evidence>
<dbReference type="GO" id="GO:0008360">
    <property type="term" value="P:regulation of cell shape"/>
    <property type="evidence" value="ECO:0007669"/>
    <property type="project" value="UniProtKB-KW"/>
</dbReference>
<dbReference type="Gene3D" id="2.40.10.340">
    <property type="entry name" value="Rod shape-determining protein MreC, domain 1"/>
    <property type="match status" value="1"/>
</dbReference>
<keyword evidence="3" id="KW-0133">Cell shape</keyword>
<evidence type="ECO:0000256" key="3">
    <source>
        <dbReference type="ARBA" id="ARBA00022960"/>
    </source>
</evidence>
<evidence type="ECO:0000259" key="5">
    <source>
        <dbReference type="Pfam" id="PF04085"/>
    </source>
</evidence>
<feature type="domain" description="Rod shape-determining protein MreC beta-barrel core" evidence="5">
    <location>
        <begin position="112"/>
        <end position="227"/>
    </location>
</feature>
<evidence type="ECO:0000313" key="6">
    <source>
        <dbReference type="EMBL" id="ADI23116.1"/>
    </source>
</evidence>
<dbReference type="InterPro" id="IPR007221">
    <property type="entry name" value="MreC"/>
</dbReference>
<organism evidence="6">
    <name type="scientific">uncultured gamma proteobacterium HF0770_09E07</name>
    <dbReference type="NCBI Taxonomy" id="723576"/>
    <lineage>
        <taxon>Bacteria</taxon>
        <taxon>Pseudomonadati</taxon>
        <taxon>Pseudomonadota</taxon>
        <taxon>Gammaproteobacteria</taxon>
        <taxon>environmental samples</taxon>
    </lineage>
</organism>
<proteinExistence type="inferred from homology"/>
<reference evidence="6" key="1">
    <citation type="submission" date="2010-01" db="EMBL/GenBank/DDBJ databases">
        <title>Genome fragments of uncultured bacteria from the North Pacific subtropical Gyre.</title>
        <authorList>
            <person name="Pham V.D."/>
            <person name="Delong E.F."/>
        </authorList>
    </citation>
    <scope>NUCLEOTIDE SEQUENCE</scope>
</reference>
<dbReference type="EMBL" id="GU568006">
    <property type="protein sequence ID" value="ADI23116.1"/>
    <property type="molecule type" value="Genomic_DNA"/>
</dbReference>
<dbReference type="InterPro" id="IPR042177">
    <property type="entry name" value="Cell/Rod_1"/>
</dbReference>
<dbReference type="AlphaFoldDB" id="E7C6P2"/>
<sequence>MYVSQATNLNHKAQRALSQILETPEKFILQVLDQYQEFESREIAKLKKDILNLQDSIYEKDLQIKSLENSKSYTSYSNVQKDGSSVYISSFDQMNFNCCKKHRIYISNPNRINEGIFAVSQGDFAIGKTRILSNNEIEVRLLSDPEEYISIKTTKEFFCIAKGDGEALTISCLNESKAVSYEIGDTFFTTGFDGIYPAGLIVGRLKNIENIENNLFRQKLDIELFFDPFKSINKRAILHE</sequence>
<dbReference type="PANTHER" id="PTHR34138">
    <property type="entry name" value="CELL SHAPE-DETERMINING PROTEIN MREC"/>
    <property type="match status" value="1"/>
</dbReference>
<dbReference type="PANTHER" id="PTHR34138:SF1">
    <property type="entry name" value="CELL SHAPE-DETERMINING PROTEIN MREC"/>
    <property type="match status" value="1"/>
</dbReference>
<name>E7C6P2_9GAMM</name>